<dbReference type="PANTHER" id="PTHR43133">
    <property type="entry name" value="RNA POLYMERASE ECF-TYPE SIGMA FACTO"/>
    <property type="match status" value="1"/>
</dbReference>
<organism evidence="7 8">
    <name type="scientific">Natronincola ferrireducens</name>
    <dbReference type="NCBI Taxonomy" id="393762"/>
    <lineage>
        <taxon>Bacteria</taxon>
        <taxon>Bacillati</taxon>
        <taxon>Bacillota</taxon>
        <taxon>Clostridia</taxon>
        <taxon>Peptostreptococcales</taxon>
        <taxon>Natronincolaceae</taxon>
        <taxon>Natronincola</taxon>
    </lineage>
</organism>
<dbReference type="Gene3D" id="1.10.10.10">
    <property type="entry name" value="Winged helix-like DNA-binding domain superfamily/Winged helix DNA-binding domain"/>
    <property type="match status" value="1"/>
</dbReference>
<protein>
    <submittedName>
        <fullName evidence="7">RNA polymerase, sigma subunit, SigV</fullName>
    </submittedName>
</protein>
<reference evidence="7 8" key="1">
    <citation type="submission" date="2016-10" db="EMBL/GenBank/DDBJ databases">
        <authorList>
            <person name="de Groot N.N."/>
        </authorList>
    </citation>
    <scope>NUCLEOTIDE SEQUENCE [LARGE SCALE GENOMIC DNA]</scope>
    <source>
        <strain evidence="7 8">DSM 18346</strain>
    </source>
</reference>
<dbReference type="Proteomes" id="UP000198718">
    <property type="component" value="Unassembled WGS sequence"/>
</dbReference>
<dbReference type="EMBL" id="FNFP01000005">
    <property type="protein sequence ID" value="SDK92635.1"/>
    <property type="molecule type" value="Genomic_DNA"/>
</dbReference>
<dbReference type="InterPro" id="IPR013324">
    <property type="entry name" value="RNA_pol_sigma_r3/r4-like"/>
</dbReference>
<evidence type="ECO:0000256" key="4">
    <source>
        <dbReference type="ARBA" id="ARBA00023163"/>
    </source>
</evidence>
<evidence type="ECO:0000313" key="8">
    <source>
        <dbReference type="Proteomes" id="UP000198718"/>
    </source>
</evidence>
<dbReference type="InterPro" id="IPR013249">
    <property type="entry name" value="RNA_pol_sigma70_r4_t2"/>
</dbReference>
<dbReference type="SUPFAM" id="SSF88946">
    <property type="entry name" value="Sigma2 domain of RNA polymerase sigma factors"/>
    <property type="match status" value="1"/>
</dbReference>
<dbReference type="Gene3D" id="1.10.1740.10">
    <property type="match status" value="1"/>
</dbReference>
<dbReference type="STRING" id="393762.SAMN05660472_02270"/>
<keyword evidence="4" id="KW-0804">Transcription</keyword>
<dbReference type="NCBIfam" id="TIGR02937">
    <property type="entry name" value="sigma70-ECF"/>
    <property type="match status" value="1"/>
</dbReference>
<dbReference type="GO" id="GO:0016987">
    <property type="term" value="F:sigma factor activity"/>
    <property type="evidence" value="ECO:0007669"/>
    <property type="project" value="UniProtKB-KW"/>
</dbReference>
<dbReference type="AlphaFoldDB" id="A0A1G9FWC9"/>
<dbReference type="PANTHER" id="PTHR43133:SF60">
    <property type="entry name" value="RNA POLYMERASE SIGMA FACTOR SIGV"/>
    <property type="match status" value="1"/>
</dbReference>
<dbReference type="GO" id="GO:0006352">
    <property type="term" value="P:DNA-templated transcription initiation"/>
    <property type="evidence" value="ECO:0007669"/>
    <property type="project" value="InterPro"/>
</dbReference>
<evidence type="ECO:0000259" key="5">
    <source>
        <dbReference type="Pfam" id="PF04542"/>
    </source>
</evidence>
<evidence type="ECO:0000313" key="7">
    <source>
        <dbReference type="EMBL" id="SDK92635.1"/>
    </source>
</evidence>
<evidence type="ECO:0000259" key="6">
    <source>
        <dbReference type="Pfam" id="PF08281"/>
    </source>
</evidence>
<dbReference type="InterPro" id="IPR039425">
    <property type="entry name" value="RNA_pol_sigma-70-like"/>
</dbReference>
<proteinExistence type="inferred from homology"/>
<gene>
    <name evidence="7" type="ORF">SAMN05660472_02270</name>
</gene>
<name>A0A1G9FWC9_9FIRM</name>
<feature type="domain" description="RNA polymerase sigma-70 region 2" evidence="5">
    <location>
        <begin position="16"/>
        <end position="80"/>
    </location>
</feature>
<dbReference type="InterPro" id="IPR013325">
    <property type="entry name" value="RNA_pol_sigma_r2"/>
</dbReference>
<dbReference type="InterPro" id="IPR014284">
    <property type="entry name" value="RNA_pol_sigma-70_dom"/>
</dbReference>
<dbReference type="Pfam" id="PF04542">
    <property type="entry name" value="Sigma70_r2"/>
    <property type="match status" value="1"/>
</dbReference>
<dbReference type="SUPFAM" id="SSF88659">
    <property type="entry name" value="Sigma3 and sigma4 domains of RNA polymerase sigma factors"/>
    <property type="match status" value="1"/>
</dbReference>
<accession>A0A1G9FWC9</accession>
<dbReference type="Pfam" id="PF08281">
    <property type="entry name" value="Sigma70_r4_2"/>
    <property type="match status" value="1"/>
</dbReference>
<evidence type="ECO:0000256" key="2">
    <source>
        <dbReference type="ARBA" id="ARBA00023015"/>
    </source>
</evidence>
<dbReference type="InterPro" id="IPR036388">
    <property type="entry name" value="WH-like_DNA-bd_sf"/>
</dbReference>
<keyword evidence="2" id="KW-0805">Transcription regulation</keyword>
<dbReference type="GO" id="GO:0003677">
    <property type="term" value="F:DNA binding"/>
    <property type="evidence" value="ECO:0007669"/>
    <property type="project" value="InterPro"/>
</dbReference>
<dbReference type="OrthoDB" id="9782703at2"/>
<feature type="domain" description="RNA polymerase sigma factor 70 region 4 type 2" evidence="6">
    <location>
        <begin position="104"/>
        <end position="155"/>
    </location>
</feature>
<dbReference type="InterPro" id="IPR007627">
    <property type="entry name" value="RNA_pol_sigma70_r2"/>
</dbReference>
<dbReference type="CDD" id="cd06171">
    <property type="entry name" value="Sigma70_r4"/>
    <property type="match status" value="1"/>
</dbReference>
<sequence length="166" mass="19779">MKRYKKYSLVEDYLLENQASLYRLAYSYVRNKDDALDILQESLYKSLNSINTLHNPRDIKPWLYRIIINTALDFLRKNKKLSLVDEGVLELHCNPQEDTYKNFDLQEALDHLSPTYKTIIILRFFEDLTLEDIANILDENINTIKTRLYTALKKLRVEMEDSYYEG</sequence>
<comment type="similarity">
    <text evidence="1">Belongs to the sigma-70 factor family. ECF subfamily.</text>
</comment>
<evidence type="ECO:0000256" key="1">
    <source>
        <dbReference type="ARBA" id="ARBA00010641"/>
    </source>
</evidence>
<keyword evidence="8" id="KW-1185">Reference proteome</keyword>
<dbReference type="RefSeq" id="WP_090553806.1">
    <property type="nucleotide sequence ID" value="NZ_FNFP01000005.1"/>
</dbReference>
<evidence type="ECO:0000256" key="3">
    <source>
        <dbReference type="ARBA" id="ARBA00023082"/>
    </source>
</evidence>
<keyword evidence="3" id="KW-0731">Sigma factor</keyword>